<dbReference type="EMBL" id="LR796686">
    <property type="protein sequence ID" value="CAB4159673.1"/>
    <property type="molecule type" value="Genomic_DNA"/>
</dbReference>
<name>A0A6J5NL77_9CAUD</name>
<organism evidence="1">
    <name type="scientific">uncultured Caudovirales phage</name>
    <dbReference type="NCBI Taxonomy" id="2100421"/>
    <lineage>
        <taxon>Viruses</taxon>
        <taxon>Duplodnaviria</taxon>
        <taxon>Heunggongvirae</taxon>
        <taxon>Uroviricota</taxon>
        <taxon>Caudoviricetes</taxon>
        <taxon>Peduoviridae</taxon>
        <taxon>Maltschvirus</taxon>
        <taxon>Maltschvirus maltsch</taxon>
    </lineage>
</organism>
<evidence type="ECO:0000313" key="1">
    <source>
        <dbReference type="EMBL" id="CAB4159673.1"/>
    </source>
</evidence>
<accession>A0A6J5NL77</accession>
<protein>
    <submittedName>
        <fullName evidence="1">Uncharacterized protein</fullName>
    </submittedName>
</protein>
<reference evidence="1" key="1">
    <citation type="submission" date="2020-04" db="EMBL/GenBank/DDBJ databases">
        <authorList>
            <person name="Chiriac C."/>
            <person name="Salcher M."/>
            <person name="Ghai R."/>
            <person name="Kavagutti S V."/>
        </authorList>
    </citation>
    <scope>NUCLEOTIDE SEQUENCE</scope>
</reference>
<gene>
    <name evidence="1" type="ORF">UFOVP716_27</name>
</gene>
<sequence>MATTTTNFGWDIPQSTDLVKDGATAIAALGQDIDTALVDLKGGTTGQVLAKASGTDLDFTWTEQDDTTISFNAQTGTTYTLVAADLGKIVTLSNASGITLTVPPSVFTTGNIINIQQIGAGQVTLAQGSGVTITSTGSGTDGNAPKLRAKYSAASIICNGSNTFTVIGDIA</sequence>
<proteinExistence type="predicted"/>